<reference evidence="4 5" key="1">
    <citation type="submission" date="2013-11" db="EMBL/GenBank/DDBJ databases">
        <title>The Genome Sequence of Phytophthora parasitica P1976.</title>
        <authorList>
            <consortium name="The Broad Institute Genomics Platform"/>
            <person name="Russ C."/>
            <person name="Tyler B."/>
            <person name="Panabieres F."/>
            <person name="Shan W."/>
            <person name="Tripathy S."/>
            <person name="Grunwald N."/>
            <person name="Machado M."/>
            <person name="Johnson C.S."/>
            <person name="Walker B."/>
            <person name="Young S."/>
            <person name="Zeng Q."/>
            <person name="Gargeya S."/>
            <person name="Fitzgerald M."/>
            <person name="Haas B."/>
            <person name="Abouelleil A."/>
            <person name="Allen A.W."/>
            <person name="Alvarado L."/>
            <person name="Arachchi H.M."/>
            <person name="Berlin A.M."/>
            <person name="Chapman S.B."/>
            <person name="Gainer-Dewar J."/>
            <person name="Goldberg J."/>
            <person name="Griggs A."/>
            <person name="Gujja S."/>
            <person name="Hansen M."/>
            <person name="Howarth C."/>
            <person name="Imamovic A."/>
            <person name="Ireland A."/>
            <person name="Larimer J."/>
            <person name="McCowan C."/>
            <person name="Murphy C."/>
            <person name="Pearson M."/>
            <person name="Poon T.W."/>
            <person name="Priest M."/>
            <person name="Roberts A."/>
            <person name="Saif S."/>
            <person name="Shea T."/>
            <person name="Sisk P."/>
            <person name="Sykes S."/>
            <person name="Wortman J."/>
            <person name="Nusbaum C."/>
            <person name="Birren B."/>
        </authorList>
    </citation>
    <scope>NUCLEOTIDE SEQUENCE [LARGE SCALE GENOMIC DNA]</scope>
    <source>
        <strain evidence="4 5">P1976</strain>
    </source>
</reference>
<name>A0A081AHA0_PHYNI</name>
<keyword evidence="1" id="KW-0238">DNA-binding</keyword>
<evidence type="ECO:0000256" key="1">
    <source>
        <dbReference type="ARBA" id="ARBA00023125"/>
    </source>
</evidence>
<feature type="domain" description="HTH CENPB-type" evidence="3">
    <location>
        <begin position="39"/>
        <end position="73"/>
    </location>
</feature>
<gene>
    <name evidence="4" type="ORF">F444_06750</name>
</gene>
<dbReference type="EMBL" id="ANJA01001220">
    <property type="protein sequence ID" value="ETO78261.1"/>
    <property type="molecule type" value="Genomic_DNA"/>
</dbReference>
<proteinExistence type="predicted"/>
<evidence type="ECO:0000256" key="2">
    <source>
        <dbReference type="SAM" id="MobiDB-lite"/>
    </source>
</evidence>
<protein>
    <recommendedName>
        <fullName evidence="3">HTH CENPB-type domain-containing protein</fullName>
    </recommendedName>
</protein>
<sequence length="116" mass="13099">MSWRRNRGKIEELSSQKGGASKRKTRSVGLGTILSKQDEEKLVRWVNELRDEDVPVTATMLRIQAQDVAVRAGITKGRGAGKTTLNNAIIYHFAATRDKGKFNLRNYQKLSKILQE</sequence>
<dbReference type="Pfam" id="PF03221">
    <property type="entry name" value="HTH_Tnp_Tc5"/>
    <property type="match status" value="1"/>
</dbReference>
<evidence type="ECO:0000313" key="5">
    <source>
        <dbReference type="Proteomes" id="UP000028582"/>
    </source>
</evidence>
<dbReference type="GO" id="GO:0003677">
    <property type="term" value="F:DNA binding"/>
    <property type="evidence" value="ECO:0007669"/>
    <property type="project" value="UniProtKB-KW"/>
</dbReference>
<dbReference type="AlphaFoldDB" id="A0A081AHA0"/>
<organism evidence="4 5">
    <name type="scientific">Phytophthora nicotianae P1976</name>
    <dbReference type="NCBI Taxonomy" id="1317066"/>
    <lineage>
        <taxon>Eukaryota</taxon>
        <taxon>Sar</taxon>
        <taxon>Stramenopiles</taxon>
        <taxon>Oomycota</taxon>
        <taxon>Peronosporomycetes</taxon>
        <taxon>Peronosporales</taxon>
        <taxon>Peronosporaceae</taxon>
        <taxon>Phytophthora</taxon>
    </lineage>
</organism>
<accession>A0A081AHA0</accession>
<evidence type="ECO:0000259" key="3">
    <source>
        <dbReference type="Pfam" id="PF03221"/>
    </source>
</evidence>
<dbReference type="Proteomes" id="UP000028582">
    <property type="component" value="Unassembled WGS sequence"/>
</dbReference>
<evidence type="ECO:0000313" key="4">
    <source>
        <dbReference type="EMBL" id="ETO78261.1"/>
    </source>
</evidence>
<comment type="caution">
    <text evidence="4">The sequence shown here is derived from an EMBL/GenBank/DDBJ whole genome shotgun (WGS) entry which is preliminary data.</text>
</comment>
<dbReference type="InterPro" id="IPR006600">
    <property type="entry name" value="HTH_CenpB_DNA-bd_dom"/>
</dbReference>
<feature type="region of interest" description="Disordered" evidence="2">
    <location>
        <begin position="1"/>
        <end position="26"/>
    </location>
</feature>